<dbReference type="EMBL" id="QEAM01000269">
    <property type="protein sequence ID" value="TPX42478.1"/>
    <property type="molecule type" value="Genomic_DNA"/>
</dbReference>
<name>A0A507CTP7_9FUNG</name>
<dbReference type="VEuPathDB" id="FungiDB:SeMB42_g01459"/>
<gene>
    <name evidence="1" type="ORF">SeLEV6574_g05580</name>
</gene>
<protein>
    <submittedName>
        <fullName evidence="1">Uncharacterized protein</fullName>
    </submittedName>
</protein>
<accession>A0A507CTP7</accession>
<dbReference type="Proteomes" id="UP000320475">
    <property type="component" value="Unassembled WGS sequence"/>
</dbReference>
<evidence type="ECO:0000313" key="1">
    <source>
        <dbReference type="EMBL" id="TPX42478.1"/>
    </source>
</evidence>
<sequence>MGMKGSELGIFLKLRPFEVPPEMRDQGLSRISEAGAALVANRASSGKKRLLKRRWTCNPFRPLQSVGEVPRYTSRQEHPQCPEPPMLRVSPKVHPAHVFCTPQAPAFWIYHCGGQ</sequence>
<dbReference type="AlphaFoldDB" id="A0A507CTP7"/>
<proteinExistence type="predicted"/>
<reference evidence="1 2" key="1">
    <citation type="journal article" date="2019" name="Sci. Rep.">
        <title>Comparative genomics of chytrid fungi reveal insights into the obligate biotrophic and pathogenic lifestyle of Synchytrium endobioticum.</title>
        <authorList>
            <person name="van de Vossenberg B.T.L.H."/>
            <person name="Warris S."/>
            <person name="Nguyen H.D.T."/>
            <person name="van Gent-Pelzer M.P.E."/>
            <person name="Joly D.L."/>
            <person name="van de Geest H.C."/>
            <person name="Bonants P.J.M."/>
            <person name="Smith D.S."/>
            <person name="Levesque C.A."/>
            <person name="van der Lee T.A.J."/>
        </authorList>
    </citation>
    <scope>NUCLEOTIDE SEQUENCE [LARGE SCALE GENOMIC DNA]</scope>
    <source>
        <strain evidence="1 2">LEV6574</strain>
    </source>
</reference>
<organism evidence="1 2">
    <name type="scientific">Synchytrium endobioticum</name>
    <dbReference type="NCBI Taxonomy" id="286115"/>
    <lineage>
        <taxon>Eukaryota</taxon>
        <taxon>Fungi</taxon>
        <taxon>Fungi incertae sedis</taxon>
        <taxon>Chytridiomycota</taxon>
        <taxon>Chytridiomycota incertae sedis</taxon>
        <taxon>Chytridiomycetes</taxon>
        <taxon>Synchytriales</taxon>
        <taxon>Synchytriaceae</taxon>
        <taxon>Synchytrium</taxon>
    </lineage>
</organism>
<comment type="caution">
    <text evidence="1">The sequence shown here is derived from an EMBL/GenBank/DDBJ whole genome shotgun (WGS) entry which is preliminary data.</text>
</comment>
<evidence type="ECO:0000313" key="2">
    <source>
        <dbReference type="Proteomes" id="UP000320475"/>
    </source>
</evidence>